<organism evidence="3">
    <name type="scientific">Brugia pahangi</name>
    <name type="common">Filarial nematode worm</name>
    <dbReference type="NCBI Taxonomy" id="6280"/>
    <lineage>
        <taxon>Eukaryota</taxon>
        <taxon>Metazoa</taxon>
        <taxon>Ecdysozoa</taxon>
        <taxon>Nematoda</taxon>
        <taxon>Chromadorea</taxon>
        <taxon>Rhabditida</taxon>
        <taxon>Spirurina</taxon>
        <taxon>Spiruromorpha</taxon>
        <taxon>Filarioidea</taxon>
        <taxon>Onchocercidae</taxon>
        <taxon>Brugia</taxon>
    </lineage>
</organism>
<dbReference type="Proteomes" id="UP000278627">
    <property type="component" value="Unassembled WGS sequence"/>
</dbReference>
<protein>
    <submittedName>
        <fullName evidence="3">DUF1738 domain-containing protein</fullName>
    </submittedName>
</protein>
<dbReference type="WBParaSite" id="BPAG_0001259701-mRNA-1">
    <property type="protein sequence ID" value="BPAG_0001259701-mRNA-1"/>
    <property type="gene ID" value="BPAG_0001259701"/>
</dbReference>
<evidence type="ECO:0000313" key="3">
    <source>
        <dbReference type="WBParaSite" id="BPAG_0001259701-mRNA-1"/>
    </source>
</evidence>
<accession>A0A0N4TUV8</accession>
<reference evidence="1 2" key="2">
    <citation type="submission" date="2018-11" db="EMBL/GenBank/DDBJ databases">
        <authorList>
            <consortium name="Pathogen Informatics"/>
        </authorList>
    </citation>
    <scope>NUCLEOTIDE SEQUENCE [LARGE SCALE GENOMIC DNA]</scope>
</reference>
<dbReference type="EMBL" id="UZAD01013303">
    <property type="protein sequence ID" value="VDN93745.1"/>
    <property type="molecule type" value="Genomic_DNA"/>
</dbReference>
<keyword evidence="2" id="KW-1185">Reference proteome</keyword>
<evidence type="ECO:0000313" key="2">
    <source>
        <dbReference type="Proteomes" id="UP000278627"/>
    </source>
</evidence>
<gene>
    <name evidence="1" type="ORF">BPAG_LOCUS12559</name>
</gene>
<sequence>MKFRKVFRLAIILGTVDKDRIQVAMIWMLGTSFNRSMSQRYNYTIKALEGRQFIQRNFVTLPEKGSKYSNRAISLNERFSIIERGYILVPDLKNIKRDFQKNVRLISRVPVTQDEQKQQKTSSIVTKTKKK</sequence>
<proteinExistence type="predicted"/>
<dbReference type="AlphaFoldDB" id="A0A0N4TUV8"/>
<name>A0A0N4TUV8_BRUPA</name>
<evidence type="ECO:0000313" key="1">
    <source>
        <dbReference type="EMBL" id="VDN93745.1"/>
    </source>
</evidence>
<reference evidence="3" key="1">
    <citation type="submission" date="2017-02" db="UniProtKB">
        <authorList>
            <consortium name="WormBaseParasite"/>
        </authorList>
    </citation>
    <scope>IDENTIFICATION</scope>
</reference>